<keyword evidence="5 11" id="KW-0808">Transferase</keyword>
<dbReference type="Pfam" id="PF01202">
    <property type="entry name" value="SKI"/>
    <property type="match status" value="1"/>
</dbReference>
<keyword evidence="8 11" id="KW-0067">ATP-binding</keyword>
<evidence type="ECO:0000256" key="9">
    <source>
        <dbReference type="ARBA" id="ARBA00023141"/>
    </source>
</evidence>
<dbReference type="PANTHER" id="PTHR21087:SF16">
    <property type="entry name" value="SHIKIMATE KINASE 1, CHLOROPLASTIC"/>
    <property type="match status" value="1"/>
</dbReference>
<comment type="caution">
    <text evidence="11">Lacks conserved residue(s) required for the propagation of feature annotation.</text>
</comment>
<sequence>MIRLSKNIVLVGMAGTGKTTVGQALAARLGWDLIDTDHLVEREQGMPIRQIFAERGEAAFRTIETEAVVRTMARSGLVVSTGGGAVLAETNRQALKQGGLVIALKAPVEVIIERVRSDKDRPLFQGNFEEQVRKLAEQRKQAYDFADMTIDTTLFSVEQVVDEIVSRL</sequence>
<dbReference type="GO" id="GO:0008652">
    <property type="term" value="P:amino acid biosynthetic process"/>
    <property type="evidence" value="ECO:0007669"/>
    <property type="project" value="UniProtKB-KW"/>
</dbReference>
<evidence type="ECO:0000256" key="10">
    <source>
        <dbReference type="ARBA" id="ARBA00048567"/>
    </source>
</evidence>
<evidence type="ECO:0000256" key="4">
    <source>
        <dbReference type="ARBA" id="ARBA00022605"/>
    </source>
</evidence>
<dbReference type="PROSITE" id="PS01128">
    <property type="entry name" value="SHIKIMATE_KINASE"/>
    <property type="match status" value="1"/>
</dbReference>
<feature type="binding site" evidence="11">
    <location>
        <position position="19"/>
    </location>
    <ligand>
        <name>Mg(2+)</name>
        <dbReference type="ChEBI" id="CHEBI:18420"/>
    </ligand>
</feature>
<dbReference type="GO" id="GO:0005829">
    <property type="term" value="C:cytosol"/>
    <property type="evidence" value="ECO:0007669"/>
    <property type="project" value="TreeGrafter"/>
</dbReference>
<feature type="binding site" evidence="11">
    <location>
        <position position="121"/>
    </location>
    <ligand>
        <name>ATP</name>
        <dbReference type="ChEBI" id="CHEBI:30616"/>
    </ligand>
</feature>
<evidence type="ECO:0000256" key="8">
    <source>
        <dbReference type="ARBA" id="ARBA00022840"/>
    </source>
</evidence>
<feature type="binding site" evidence="11">
    <location>
        <begin position="15"/>
        <end position="20"/>
    </location>
    <ligand>
        <name>ATP</name>
        <dbReference type="ChEBI" id="CHEBI:30616"/>
    </ligand>
</feature>
<dbReference type="Proteomes" id="UP000293142">
    <property type="component" value="Unassembled WGS sequence"/>
</dbReference>
<comment type="catalytic activity">
    <reaction evidence="10 11">
        <text>shikimate + ATP = 3-phosphoshikimate + ADP + H(+)</text>
        <dbReference type="Rhea" id="RHEA:13121"/>
        <dbReference type="ChEBI" id="CHEBI:15378"/>
        <dbReference type="ChEBI" id="CHEBI:30616"/>
        <dbReference type="ChEBI" id="CHEBI:36208"/>
        <dbReference type="ChEBI" id="CHEBI:145989"/>
        <dbReference type="ChEBI" id="CHEBI:456216"/>
        <dbReference type="EC" id="2.7.1.71"/>
    </reaction>
</comment>
<comment type="cofactor">
    <cofactor evidence="11">
        <name>Mg(2+)</name>
        <dbReference type="ChEBI" id="CHEBI:18420"/>
    </cofactor>
    <text evidence="11">Binds 1 Mg(2+) ion per subunit.</text>
</comment>
<comment type="function">
    <text evidence="11">Catalyzes the specific phosphorylation of the 3-hydroxyl group of shikimic acid using ATP as a cosubstrate.</text>
</comment>
<dbReference type="RefSeq" id="WP_131014246.1">
    <property type="nucleotide sequence ID" value="NZ_SIRE01000010.1"/>
</dbReference>
<comment type="subcellular location">
    <subcellularLocation>
        <location evidence="11">Cytoplasm</location>
    </subcellularLocation>
</comment>
<gene>
    <name evidence="11" type="primary">aroK</name>
    <name evidence="12" type="ORF">EYB31_15450</name>
</gene>
<dbReference type="GO" id="GO:0005524">
    <property type="term" value="F:ATP binding"/>
    <property type="evidence" value="ECO:0007669"/>
    <property type="project" value="UniProtKB-UniRule"/>
</dbReference>
<evidence type="ECO:0000256" key="7">
    <source>
        <dbReference type="ARBA" id="ARBA00022777"/>
    </source>
</evidence>
<keyword evidence="11" id="KW-0479">Metal-binding</keyword>
<dbReference type="Gene3D" id="3.40.50.300">
    <property type="entry name" value="P-loop containing nucleotide triphosphate hydrolases"/>
    <property type="match status" value="1"/>
</dbReference>
<name>A0A4Q9DPL3_9BACL</name>
<dbReference type="SUPFAM" id="SSF52540">
    <property type="entry name" value="P-loop containing nucleoside triphosphate hydrolases"/>
    <property type="match status" value="1"/>
</dbReference>
<keyword evidence="7 11" id="KW-0418">Kinase</keyword>
<dbReference type="InterPro" id="IPR027417">
    <property type="entry name" value="P-loop_NTPase"/>
</dbReference>
<dbReference type="GO" id="GO:0009073">
    <property type="term" value="P:aromatic amino acid family biosynthetic process"/>
    <property type="evidence" value="ECO:0007669"/>
    <property type="project" value="UniProtKB-KW"/>
</dbReference>
<evidence type="ECO:0000313" key="12">
    <source>
        <dbReference type="EMBL" id="TBL78263.1"/>
    </source>
</evidence>
<feature type="binding site" evidence="11">
    <location>
        <position position="83"/>
    </location>
    <ligand>
        <name>substrate</name>
    </ligand>
</feature>
<dbReference type="UniPathway" id="UPA00053">
    <property type="reaction ID" value="UER00088"/>
</dbReference>
<dbReference type="InterPro" id="IPR023000">
    <property type="entry name" value="Shikimate_kinase_CS"/>
</dbReference>
<dbReference type="OrthoDB" id="9800332at2"/>
<dbReference type="GO" id="GO:0000287">
    <property type="term" value="F:magnesium ion binding"/>
    <property type="evidence" value="ECO:0007669"/>
    <property type="project" value="UniProtKB-UniRule"/>
</dbReference>
<comment type="pathway">
    <text evidence="1 11">Metabolic intermediate biosynthesis; chorismate biosynthesis; chorismate from D-erythrose 4-phosphate and phosphoenolpyruvate: step 5/7.</text>
</comment>
<dbReference type="InterPro" id="IPR000623">
    <property type="entry name" value="Shikimate_kinase/TSH1"/>
</dbReference>
<feature type="binding site" evidence="11">
    <location>
        <position position="37"/>
    </location>
    <ligand>
        <name>substrate</name>
    </ligand>
</feature>
<keyword evidence="11" id="KW-0963">Cytoplasm</keyword>
<proteinExistence type="inferred from homology"/>
<comment type="similarity">
    <text evidence="2 11">Belongs to the shikimate kinase family.</text>
</comment>
<dbReference type="AlphaFoldDB" id="A0A4Q9DPL3"/>
<dbReference type="EC" id="2.7.1.71" evidence="3 11"/>
<accession>A0A4Q9DPL3</accession>
<comment type="caution">
    <text evidence="12">The sequence shown here is derived from an EMBL/GenBank/DDBJ whole genome shotgun (WGS) entry which is preliminary data.</text>
</comment>
<keyword evidence="4 11" id="KW-0028">Amino-acid biosynthesis</keyword>
<dbReference type="InterPro" id="IPR031322">
    <property type="entry name" value="Shikimate/glucono_kinase"/>
</dbReference>
<evidence type="ECO:0000256" key="3">
    <source>
        <dbReference type="ARBA" id="ARBA00012154"/>
    </source>
</evidence>
<evidence type="ECO:0000256" key="1">
    <source>
        <dbReference type="ARBA" id="ARBA00004842"/>
    </source>
</evidence>
<dbReference type="GO" id="GO:0004765">
    <property type="term" value="F:shikimate kinase activity"/>
    <property type="evidence" value="ECO:0007669"/>
    <property type="project" value="UniProtKB-UniRule"/>
</dbReference>
<dbReference type="PRINTS" id="PR01100">
    <property type="entry name" value="SHIKIMTKNASE"/>
</dbReference>
<evidence type="ECO:0000256" key="5">
    <source>
        <dbReference type="ARBA" id="ARBA00022679"/>
    </source>
</evidence>
<keyword evidence="13" id="KW-1185">Reference proteome</keyword>
<dbReference type="EMBL" id="SIRE01000010">
    <property type="protein sequence ID" value="TBL78263.1"/>
    <property type="molecule type" value="Genomic_DNA"/>
</dbReference>
<evidence type="ECO:0000256" key="11">
    <source>
        <dbReference type="HAMAP-Rule" id="MF_00109"/>
    </source>
</evidence>
<keyword evidence="9 11" id="KW-0057">Aromatic amino acid biosynthesis</keyword>
<organism evidence="12 13">
    <name type="scientific">Paenibacillus thalictri</name>
    <dbReference type="NCBI Taxonomy" id="2527873"/>
    <lineage>
        <taxon>Bacteria</taxon>
        <taxon>Bacillati</taxon>
        <taxon>Bacillota</taxon>
        <taxon>Bacilli</taxon>
        <taxon>Bacillales</taxon>
        <taxon>Paenibacillaceae</taxon>
        <taxon>Paenibacillus</taxon>
    </lineage>
</organism>
<dbReference type="GO" id="GO:0009423">
    <property type="term" value="P:chorismate biosynthetic process"/>
    <property type="evidence" value="ECO:0007669"/>
    <property type="project" value="UniProtKB-UniRule"/>
</dbReference>
<dbReference type="CDD" id="cd00464">
    <property type="entry name" value="SK"/>
    <property type="match status" value="1"/>
</dbReference>
<keyword evidence="11" id="KW-0460">Magnesium</keyword>
<evidence type="ECO:0000256" key="2">
    <source>
        <dbReference type="ARBA" id="ARBA00006997"/>
    </source>
</evidence>
<keyword evidence="6 11" id="KW-0547">Nucleotide-binding</keyword>
<reference evidence="12 13" key="1">
    <citation type="submission" date="2019-02" db="EMBL/GenBank/DDBJ databases">
        <title>Paenibacillus sp. nov., isolated from surface-sterilized tissue of Thalictrum simplex L.</title>
        <authorList>
            <person name="Tuo L."/>
        </authorList>
    </citation>
    <scope>NUCLEOTIDE SEQUENCE [LARGE SCALE GENOMIC DNA]</scope>
    <source>
        <strain evidence="12 13">N2SHLJ1</strain>
    </source>
</reference>
<protein>
    <recommendedName>
        <fullName evidence="3 11">Shikimate kinase</fullName>
        <shortName evidence="11">SK</shortName>
        <ecNumber evidence="3 11">2.7.1.71</ecNumber>
    </recommendedName>
</protein>
<feature type="binding site" evidence="11">
    <location>
        <position position="139"/>
    </location>
    <ligand>
        <name>substrate</name>
    </ligand>
</feature>
<feature type="binding site" evidence="11">
    <location>
        <position position="61"/>
    </location>
    <ligand>
        <name>substrate</name>
    </ligand>
</feature>
<evidence type="ECO:0000256" key="6">
    <source>
        <dbReference type="ARBA" id="ARBA00022741"/>
    </source>
</evidence>
<dbReference type="PANTHER" id="PTHR21087">
    <property type="entry name" value="SHIKIMATE KINASE"/>
    <property type="match status" value="1"/>
</dbReference>
<comment type="subunit">
    <text evidence="11">Monomer.</text>
</comment>
<evidence type="ECO:0000313" key="13">
    <source>
        <dbReference type="Proteomes" id="UP000293142"/>
    </source>
</evidence>
<dbReference type="HAMAP" id="MF_00109">
    <property type="entry name" value="Shikimate_kinase"/>
    <property type="match status" value="1"/>
</dbReference>